<protein>
    <submittedName>
        <fullName evidence="2">Prion-like-(Q/N-rich) domain-bearing protein 25</fullName>
    </submittedName>
</protein>
<dbReference type="Proteomes" id="UP000694925">
    <property type="component" value="Unplaced"/>
</dbReference>
<organism evidence="1 2">
    <name type="scientific">Ceratina calcarata</name>
    <dbReference type="NCBI Taxonomy" id="156304"/>
    <lineage>
        <taxon>Eukaryota</taxon>
        <taxon>Metazoa</taxon>
        <taxon>Ecdysozoa</taxon>
        <taxon>Arthropoda</taxon>
        <taxon>Hexapoda</taxon>
        <taxon>Insecta</taxon>
        <taxon>Pterygota</taxon>
        <taxon>Neoptera</taxon>
        <taxon>Endopterygota</taxon>
        <taxon>Hymenoptera</taxon>
        <taxon>Apocrita</taxon>
        <taxon>Aculeata</taxon>
        <taxon>Apoidea</taxon>
        <taxon>Anthophila</taxon>
        <taxon>Apidae</taxon>
        <taxon>Ceratina</taxon>
        <taxon>Zadontomerus</taxon>
    </lineage>
</organism>
<keyword evidence="2" id="KW-0034">Amyloid</keyword>
<evidence type="ECO:0000313" key="1">
    <source>
        <dbReference type="Proteomes" id="UP000694925"/>
    </source>
</evidence>
<dbReference type="KEGG" id="ccal:108621989"/>
<dbReference type="AlphaFoldDB" id="A0AAJ7N2Z8"/>
<evidence type="ECO:0000313" key="2">
    <source>
        <dbReference type="RefSeq" id="XP_017875137.1"/>
    </source>
</evidence>
<sequence length="242" mass="26685">METPIRRVCAGRLLPGSRAKSIEMKDRAFEFALLFTIYGSVLCYEPVTPEHGNAKIGEACERDRNCIPHAFCRVQRTCSCDQYYTPAVDNSMCIASAGLGCGNDLDCSTMANAVCRQGVCACKDAYILDINNSSNCIIRPSVIGDRCQRTDECQDAFDRAWCIDGRCRCVSSHHFANSTGKCVQSRLLYFSCTNSYECIDDVYECRNGECVCKDGELTCSKGSTIAFVGTLAAMLPVLLQWI</sequence>
<keyword evidence="2" id="KW-0640">Prion</keyword>
<gene>
    <name evidence="2" type="primary">LOC108621989</name>
</gene>
<dbReference type="GeneID" id="108621989"/>
<dbReference type="RefSeq" id="XP_017875137.1">
    <property type="nucleotide sequence ID" value="XM_018019648.2"/>
</dbReference>
<accession>A0AAJ7N2Z8</accession>
<reference evidence="2" key="1">
    <citation type="submission" date="2025-08" db="UniProtKB">
        <authorList>
            <consortium name="RefSeq"/>
        </authorList>
    </citation>
    <scope>IDENTIFICATION</scope>
    <source>
        <tissue evidence="2">Whole body</tissue>
    </source>
</reference>
<dbReference type="PANTHER" id="PTHR39069:SF8">
    <property type="entry name" value="FI17111P1"/>
    <property type="match status" value="1"/>
</dbReference>
<proteinExistence type="predicted"/>
<name>A0AAJ7N2Z8_9HYME</name>
<keyword evidence="1" id="KW-1185">Reference proteome</keyword>
<dbReference type="PANTHER" id="PTHR39069">
    <property type="entry name" value="ECDYSONE-INDUCIBLE GENE E1, ISOFORM A"/>
    <property type="match status" value="1"/>
</dbReference>